<organism evidence="2 3">
    <name type="scientific">Blautia obeum</name>
    <dbReference type="NCBI Taxonomy" id="40520"/>
    <lineage>
        <taxon>Bacteria</taxon>
        <taxon>Bacillati</taxon>
        <taxon>Bacillota</taxon>
        <taxon>Clostridia</taxon>
        <taxon>Lachnospirales</taxon>
        <taxon>Lachnospiraceae</taxon>
        <taxon>Blautia</taxon>
    </lineage>
</organism>
<protein>
    <recommendedName>
        <fullName evidence="1">DUF4097 domain-containing protein</fullName>
    </recommendedName>
</protein>
<sequence length="305" mass="32962">MKRFLKVILILAAVFGVAGLGLTAGGAAMGATMGDVSVLDHGITQVLRVLDHEDSWEVEDSEEDMDEQEDDFQAAAESAVTEKGVLADSADSSAYTKVYEASAVSDLFCDLRYEELVLKTWNEDKVQVKVSGKDHNRIQISNDNGSLRIASNQKVRNRSIEIFCPENLSFQKIKLQMGAGTIELDGDFKAEQMEVNVGAGTIENSSSLDIKEADFTVGVGTADISELQVENLKGSCGMGDMELTLTGKAAEYNYELKCGLGNLEVDDSLETSITSGNKQITNEGATKNIKLDCGMGNVQVEFEED</sequence>
<name>A0A367G165_9FIRM</name>
<evidence type="ECO:0000313" key="2">
    <source>
        <dbReference type="EMBL" id="RCH43846.1"/>
    </source>
</evidence>
<reference evidence="2 3" key="1">
    <citation type="submission" date="2018-02" db="EMBL/GenBank/DDBJ databases">
        <title>Complete genome sequencing of Faecalibacterium prausnitzii strains isolated from the human gut.</title>
        <authorList>
            <person name="Fitzgerald B.C."/>
            <person name="Shkoporov A.N."/>
            <person name="Ross P.R."/>
            <person name="Hill C."/>
        </authorList>
    </citation>
    <scope>NUCLEOTIDE SEQUENCE [LARGE SCALE GENOMIC DNA]</scope>
    <source>
        <strain evidence="2 3">APC942/31-1</strain>
    </source>
</reference>
<evidence type="ECO:0000313" key="3">
    <source>
        <dbReference type="Proteomes" id="UP000253208"/>
    </source>
</evidence>
<accession>A0A367G165</accession>
<dbReference type="Proteomes" id="UP000253208">
    <property type="component" value="Unassembled WGS sequence"/>
</dbReference>
<comment type="caution">
    <text evidence="2">The sequence shown here is derived from an EMBL/GenBank/DDBJ whole genome shotgun (WGS) entry which is preliminary data.</text>
</comment>
<feature type="domain" description="DUF4097" evidence="1">
    <location>
        <begin position="120"/>
        <end position="282"/>
    </location>
</feature>
<dbReference type="AlphaFoldDB" id="A0A367G165"/>
<evidence type="ECO:0000259" key="1">
    <source>
        <dbReference type="Pfam" id="PF13349"/>
    </source>
</evidence>
<dbReference type="RefSeq" id="WP_114002156.1">
    <property type="nucleotide sequence ID" value="NZ_PSQG01000011.1"/>
</dbReference>
<dbReference type="Pfam" id="PF13349">
    <property type="entry name" value="DUF4097"/>
    <property type="match status" value="1"/>
</dbReference>
<dbReference type="InterPro" id="IPR025164">
    <property type="entry name" value="Toastrack_DUF4097"/>
</dbReference>
<proteinExistence type="predicted"/>
<gene>
    <name evidence="2" type="ORF">C4886_09130</name>
</gene>
<dbReference type="Gene3D" id="2.160.20.120">
    <property type="match status" value="1"/>
</dbReference>
<dbReference type="EMBL" id="PSQG01000011">
    <property type="protein sequence ID" value="RCH43846.1"/>
    <property type="molecule type" value="Genomic_DNA"/>
</dbReference>